<name>A0A2A2TLH9_9CYAN</name>
<protein>
    <submittedName>
        <fullName evidence="1">Uncharacterized protein</fullName>
    </submittedName>
</protein>
<dbReference type="Proteomes" id="UP000218238">
    <property type="component" value="Unassembled WGS sequence"/>
</dbReference>
<dbReference type="AlphaFoldDB" id="A0A2A2TLH9"/>
<evidence type="ECO:0000313" key="1">
    <source>
        <dbReference type="EMBL" id="PAX58335.1"/>
    </source>
</evidence>
<comment type="caution">
    <text evidence="1">The sequence shown here is derived from an EMBL/GenBank/DDBJ whole genome shotgun (WGS) entry which is preliminary data.</text>
</comment>
<gene>
    <name evidence="1" type="ORF">CK510_07890</name>
</gene>
<proteinExistence type="predicted"/>
<sequence length="586" mass="66971">MKLVIREYLSMLKESGEIDALLPDLLLAMGIDLLSRPAIGSRQFGVDIPAVGIDPKDNRQKLFLLTVKKGDINRNSWNGDKNAVRQSLDEILDSYLRNRVRPEHEALPKKIILATGGELKQDVEPDWVNYVHRHAGSDPKYGEVEFDFWGADQLTLLIEQYLLDEYLFPESVQKYLRKTIALADQNEDEPRYFYKLIEEILFQGNLTKDKSKSAERKRQKALCLLDLSLNIVFYWCQEADNLKPALLCAERTVLLTWDWMRQNELFNCKTTNEKFHHLLSTYLKVSSAYASKLQPHCFVKDGLFGYGADELEYPLRTFEVIGILGTLGMVFINLLAITDNEGLRESYSKQMRAVGEMLAALVANNPSAFVPLHDFHSIDINLGLLTLASAGCTNVAAHWVTELGSRIFLAYKTGKYFPIASDRYDDLIAIEVGQAPPKEKLMEVSTLLPTLAGWFAVLNLADEYKPFQEAITKTFATTNFQFWFPDEETDKYLYKTNAGYESGTTLSSIQLPKTLDDFKTYIFRLHEKQEEVFSNLSCVNGGWFVLGLIASRHFRTPIIPGYWQNYVCEQDINEEQIPEEQSHNLE</sequence>
<organism evidence="1 2">
    <name type="scientific">Brunnivagina elsteri CCALA 953</name>
    <dbReference type="NCBI Taxonomy" id="987040"/>
    <lineage>
        <taxon>Bacteria</taxon>
        <taxon>Bacillati</taxon>
        <taxon>Cyanobacteriota</taxon>
        <taxon>Cyanophyceae</taxon>
        <taxon>Nostocales</taxon>
        <taxon>Calotrichaceae</taxon>
        <taxon>Brunnivagina</taxon>
    </lineage>
</organism>
<evidence type="ECO:0000313" key="2">
    <source>
        <dbReference type="Proteomes" id="UP000218238"/>
    </source>
</evidence>
<dbReference type="EMBL" id="NTFS01000060">
    <property type="protein sequence ID" value="PAX58335.1"/>
    <property type="molecule type" value="Genomic_DNA"/>
</dbReference>
<reference evidence="1 2" key="1">
    <citation type="submission" date="2017-08" db="EMBL/GenBank/DDBJ databases">
        <title>Draft genome sequence of filamentous cyanobacterium Calothrix elsteri CCALA 953.</title>
        <authorList>
            <person name="Gagunashvili A.N."/>
            <person name="Elster J."/>
            <person name="Andresson O.S."/>
        </authorList>
    </citation>
    <scope>NUCLEOTIDE SEQUENCE [LARGE SCALE GENOMIC DNA]</scope>
    <source>
        <strain evidence="1 2">CCALA 953</strain>
    </source>
</reference>
<keyword evidence="2" id="KW-1185">Reference proteome</keyword>
<dbReference type="RefSeq" id="WP_095721182.1">
    <property type="nucleotide sequence ID" value="NZ_NTFS01000060.1"/>
</dbReference>
<accession>A0A2A2TLH9</accession>
<dbReference type="OrthoDB" id="5540856at2"/>